<evidence type="ECO:0000313" key="16">
    <source>
        <dbReference type="EMBL" id="NNF08646.1"/>
    </source>
</evidence>
<keyword evidence="4" id="KW-0997">Cell inner membrane</keyword>
<keyword evidence="6 13" id="KW-0653">Protein transport</keyword>
<dbReference type="FunFam" id="1.20.1640.10:FF:000024">
    <property type="entry name" value="Multifunctional fusion protein"/>
    <property type="match status" value="1"/>
</dbReference>
<evidence type="ECO:0000256" key="7">
    <source>
        <dbReference type="ARBA" id="ARBA00022989"/>
    </source>
</evidence>
<evidence type="ECO:0000256" key="3">
    <source>
        <dbReference type="ARBA" id="ARBA00022475"/>
    </source>
</evidence>
<dbReference type="NCBIfam" id="TIGR00966">
    <property type="entry name" value="transloc_SecF"/>
    <property type="match status" value="1"/>
</dbReference>
<sequence length="323" mass="35026">MFEVFVGSKIDFMSKRRVAYIISLVLILASVGSLIAKGGPKESIDFTGGTLLDVRFNQVVDVADVRAAASAGGIEGAEIQMVDDGKDALVRIKPENSPENAFRAFETAFVAANSGTTVELRRTETVGPKVGDELEKKAPGAIFWSLLLILIYIAWRFTRISFGLAAVIALFHDILITLGIFSILGLEVSLTVVAAFLTIGGYSINDTIVLFDRIRENRGMQKRRSFAEVVNISVNQTLSRTVLTSLTTLAAVLCLYFFGGPVIHDFAFAMIIGVIIGTYSSIFVASSIAVELNNWWERRKAKKAAEAKPKAGAKKLKKPATAN</sequence>
<comment type="similarity">
    <text evidence="11">In the C-terminal section; belongs to the SecD/SecF family. SecF subfamily.</text>
</comment>
<evidence type="ECO:0000256" key="1">
    <source>
        <dbReference type="ARBA" id="ARBA00004651"/>
    </source>
</evidence>
<keyword evidence="7 13" id="KW-1133">Transmembrane helix</keyword>
<feature type="transmembrane region" description="Helical" evidence="13">
    <location>
        <begin position="18"/>
        <end position="36"/>
    </location>
</feature>
<evidence type="ECO:0000313" key="17">
    <source>
        <dbReference type="Proteomes" id="UP000547674"/>
    </source>
</evidence>
<dbReference type="Pfam" id="PF07549">
    <property type="entry name" value="Sec_GG"/>
    <property type="match status" value="1"/>
</dbReference>
<proteinExistence type="inferred from homology"/>
<evidence type="ECO:0000256" key="9">
    <source>
        <dbReference type="ARBA" id="ARBA00023136"/>
    </source>
</evidence>
<dbReference type="InterPro" id="IPR055344">
    <property type="entry name" value="SecD_SecF_C_bact"/>
</dbReference>
<evidence type="ECO:0000256" key="13">
    <source>
        <dbReference type="HAMAP-Rule" id="MF_01464"/>
    </source>
</evidence>
<evidence type="ECO:0000256" key="5">
    <source>
        <dbReference type="ARBA" id="ARBA00022692"/>
    </source>
</evidence>
<dbReference type="HAMAP" id="MF_01464_B">
    <property type="entry name" value="SecF_B"/>
    <property type="match status" value="1"/>
</dbReference>
<dbReference type="Proteomes" id="UP000547674">
    <property type="component" value="Unassembled WGS sequence"/>
</dbReference>
<dbReference type="GO" id="GO:0043952">
    <property type="term" value="P:protein transport by the Sec complex"/>
    <property type="evidence" value="ECO:0007669"/>
    <property type="project" value="UniProtKB-UniRule"/>
</dbReference>
<keyword evidence="2 13" id="KW-0813">Transport</keyword>
<evidence type="ECO:0000256" key="4">
    <source>
        <dbReference type="ARBA" id="ARBA00022519"/>
    </source>
</evidence>
<dbReference type="EMBL" id="JABDJR010000714">
    <property type="protein sequence ID" value="NNF08646.1"/>
    <property type="molecule type" value="Genomic_DNA"/>
</dbReference>
<feature type="domain" description="SSD" evidence="15">
    <location>
        <begin position="158"/>
        <end position="291"/>
    </location>
</feature>
<dbReference type="InterPro" id="IPR022813">
    <property type="entry name" value="SecD/SecF_arch_bac"/>
</dbReference>
<dbReference type="GO" id="GO:0065002">
    <property type="term" value="P:intracellular protein transmembrane transport"/>
    <property type="evidence" value="ECO:0007669"/>
    <property type="project" value="UniProtKB-UniRule"/>
</dbReference>
<dbReference type="Gene3D" id="1.20.1640.10">
    <property type="entry name" value="Multidrug efflux transporter AcrB transmembrane domain"/>
    <property type="match status" value="1"/>
</dbReference>
<evidence type="ECO:0000256" key="10">
    <source>
        <dbReference type="ARBA" id="ARBA00059018"/>
    </source>
</evidence>
<feature type="compositionally biased region" description="Basic residues" evidence="14">
    <location>
        <begin position="311"/>
        <end position="323"/>
    </location>
</feature>
<dbReference type="InterPro" id="IPR022646">
    <property type="entry name" value="SecD/SecF_CS"/>
</dbReference>
<feature type="transmembrane region" description="Helical" evidence="13">
    <location>
        <begin position="242"/>
        <end position="260"/>
    </location>
</feature>
<dbReference type="GO" id="GO:0005886">
    <property type="term" value="C:plasma membrane"/>
    <property type="evidence" value="ECO:0007669"/>
    <property type="project" value="UniProtKB-SubCell"/>
</dbReference>
<dbReference type="Pfam" id="PF02355">
    <property type="entry name" value="SecD_SecF_C"/>
    <property type="match status" value="1"/>
</dbReference>
<keyword evidence="5 13" id="KW-0812">Transmembrane</keyword>
<protein>
    <recommendedName>
        <fullName evidence="13">Protein-export membrane protein SecF</fullName>
    </recommendedName>
</protein>
<feature type="transmembrane region" description="Helical" evidence="13">
    <location>
        <begin position="266"/>
        <end position="290"/>
    </location>
</feature>
<dbReference type="InterPro" id="IPR048634">
    <property type="entry name" value="SecD_SecF_C"/>
</dbReference>
<organism evidence="16 17">
    <name type="scientific">Eiseniibacteriota bacterium</name>
    <dbReference type="NCBI Taxonomy" id="2212470"/>
    <lineage>
        <taxon>Bacteria</taxon>
        <taxon>Candidatus Eiseniibacteriota</taxon>
    </lineage>
</organism>
<dbReference type="GO" id="GO:0015450">
    <property type="term" value="F:protein-transporting ATPase activity"/>
    <property type="evidence" value="ECO:0007669"/>
    <property type="project" value="InterPro"/>
</dbReference>
<evidence type="ECO:0000256" key="2">
    <source>
        <dbReference type="ARBA" id="ARBA00022448"/>
    </source>
</evidence>
<dbReference type="PANTHER" id="PTHR30081">
    <property type="entry name" value="PROTEIN-EXPORT MEMBRANE PROTEIN SEC"/>
    <property type="match status" value="1"/>
</dbReference>
<evidence type="ECO:0000256" key="6">
    <source>
        <dbReference type="ARBA" id="ARBA00022927"/>
    </source>
</evidence>
<dbReference type="InterPro" id="IPR000731">
    <property type="entry name" value="SSD"/>
</dbReference>
<keyword evidence="9 13" id="KW-0472">Membrane</keyword>
<keyword evidence="3 13" id="KW-1003">Cell membrane</keyword>
<comment type="caution">
    <text evidence="16">The sequence shown here is derived from an EMBL/GenBank/DDBJ whole genome shotgun (WGS) entry which is preliminary data.</text>
</comment>
<evidence type="ECO:0000256" key="14">
    <source>
        <dbReference type="SAM" id="MobiDB-lite"/>
    </source>
</evidence>
<dbReference type="AlphaFoldDB" id="A0A7Y2H419"/>
<gene>
    <name evidence="13 16" type="primary">secF</name>
    <name evidence="16" type="ORF">HKN21_17925</name>
</gene>
<feature type="region of interest" description="Disordered" evidence="14">
    <location>
        <begin position="303"/>
        <end position="323"/>
    </location>
</feature>
<dbReference type="InterPro" id="IPR005665">
    <property type="entry name" value="SecF_bac"/>
</dbReference>
<dbReference type="GO" id="GO:0006605">
    <property type="term" value="P:protein targeting"/>
    <property type="evidence" value="ECO:0007669"/>
    <property type="project" value="UniProtKB-UniRule"/>
</dbReference>
<reference evidence="16 17" key="1">
    <citation type="submission" date="2020-03" db="EMBL/GenBank/DDBJ databases">
        <title>Metabolic flexibility allows generalist bacteria to become dominant in a frequently disturbed ecosystem.</title>
        <authorList>
            <person name="Chen Y.-J."/>
            <person name="Leung P.M."/>
            <person name="Bay S.K."/>
            <person name="Hugenholtz P."/>
            <person name="Kessler A.J."/>
            <person name="Shelley G."/>
            <person name="Waite D.W."/>
            <person name="Cook P.L."/>
            <person name="Greening C."/>
        </authorList>
    </citation>
    <scope>NUCLEOTIDE SEQUENCE [LARGE SCALE GENOMIC DNA]</scope>
    <source>
        <strain evidence="16">SS_bin_28</strain>
    </source>
</reference>
<feature type="transmembrane region" description="Helical" evidence="13">
    <location>
        <begin position="190"/>
        <end position="214"/>
    </location>
</feature>
<feature type="transmembrane region" description="Helical" evidence="13">
    <location>
        <begin position="162"/>
        <end position="184"/>
    </location>
</feature>
<evidence type="ECO:0000259" key="15">
    <source>
        <dbReference type="PROSITE" id="PS50156"/>
    </source>
</evidence>
<feature type="transmembrane region" description="Helical" evidence="13">
    <location>
        <begin position="138"/>
        <end position="155"/>
    </location>
</feature>
<comment type="similarity">
    <text evidence="12">In the N-terminal section; belongs to the SecD/SecF family. SecD subfamily.</text>
</comment>
<comment type="function">
    <text evidence="10 13">Part of the Sec protein translocase complex. Interacts with the SecYEG preprotein conducting channel. SecDF uses the proton motive force (PMF) to complete protein translocation after the ATP-dependent function of SecA.</text>
</comment>
<comment type="similarity">
    <text evidence="13">Belongs to the SecD/SecF family. SecF subfamily.</text>
</comment>
<keyword evidence="8 13" id="KW-0811">Translocation</keyword>
<dbReference type="PROSITE" id="PS50156">
    <property type="entry name" value="SSD"/>
    <property type="match status" value="1"/>
</dbReference>
<evidence type="ECO:0000256" key="12">
    <source>
        <dbReference type="ARBA" id="ARBA00061053"/>
    </source>
</evidence>
<evidence type="ECO:0000256" key="11">
    <source>
        <dbReference type="ARBA" id="ARBA00060856"/>
    </source>
</evidence>
<comment type="subunit">
    <text evidence="13">Forms a complex with SecD. Part of the essential Sec protein translocation apparatus which comprises SecA, SecYEG and auxiliary proteins SecDF. Other proteins may also be involved.</text>
</comment>
<dbReference type="PANTHER" id="PTHR30081:SF8">
    <property type="entry name" value="PROTEIN TRANSLOCASE SUBUNIT SECF"/>
    <property type="match status" value="1"/>
</dbReference>
<name>A0A7Y2H419_UNCEI</name>
<accession>A0A7Y2H419</accession>
<dbReference type="NCBIfam" id="TIGR00916">
    <property type="entry name" value="2A0604s01"/>
    <property type="match status" value="1"/>
</dbReference>
<comment type="subcellular location">
    <subcellularLocation>
        <location evidence="1 13">Cell membrane</location>
        <topology evidence="1 13">Multi-pass membrane protein</topology>
    </subcellularLocation>
</comment>
<evidence type="ECO:0000256" key="8">
    <source>
        <dbReference type="ARBA" id="ARBA00023010"/>
    </source>
</evidence>
<dbReference type="PRINTS" id="PR01755">
    <property type="entry name" value="SECFTRNLCASE"/>
</dbReference>
<dbReference type="InterPro" id="IPR022645">
    <property type="entry name" value="SecD/SecF_bac"/>
</dbReference>
<dbReference type="SUPFAM" id="SSF82866">
    <property type="entry name" value="Multidrug efflux transporter AcrB transmembrane domain"/>
    <property type="match status" value="1"/>
</dbReference>